<dbReference type="InterPro" id="IPR028431">
    <property type="entry name" value="NADP_DH_HndA-like"/>
</dbReference>
<keyword evidence="4 7" id="KW-0408">Iron</keyword>
<feature type="binding site" evidence="7">
    <location>
        <position position="78"/>
    </location>
    <ligand>
        <name>[2Fe-2S] cluster</name>
        <dbReference type="ChEBI" id="CHEBI:190135"/>
    </ligand>
</feature>
<dbReference type="InterPro" id="IPR042128">
    <property type="entry name" value="NuoE_dom"/>
</dbReference>
<dbReference type="Gene3D" id="1.10.10.1590">
    <property type="entry name" value="NADH-quinone oxidoreductase subunit E"/>
    <property type="match status" value="1"/>
</dbReference>
<comment type="cofactor">
    <cofactor evidence="7">
        <name>[2Fe-2S] cluster</name>
        <dbReference type="ChEBI" id="CHEBI:190135"/>
    </cofactor>
    <text evidence="7">Binds 1 [2Fe-2S] cluster.</text>
</comment>
<evidence type="ECO:0000256" key="7">
    <source>
        <dbReference type="PIRSR" id="PIRSR000216-1"/>
    </source>
</evidence>
<dbReference type="CDD" id="cd03064">
    <property type="entry name" value="TRX_Fd_NuoE"/>
    <property type="match status" value="1"/>
</dbReference>
<dbReference type="EC" id="1.6.5.11" evidence="8"/>
<keyword evidence="5 7" id="KW-0411">Iron-sulfur</keyword>
<dbReference type="InterPro" id="IPR002023">
    <property type="entry name" value="NuoE-like"/>
</dbReference>
<dbReference type="FunFam" id="1.10.10.1590:FF:000001">
    <property type="entry name" value="NADH-quinone oxidoreductase subunit E"/>
    <property type="match status" value="1"/>
</dbReference>
<feature type="binding site" evidence="7">
    <location>
        <position position="123"/>
    </location>
    <ligand>
        <name>[2Fe-2S] cluster</name>
        <dbReference type="ChEBI" id="CHEBI:190135"/>
    </ligand>
</feature>
<comment type="cofactor">
    <cofactor evidence="6">
        <name>[2Fe-2S] cluster</name>
        <dbReference type="ChEBI" id="CHEBI:190135"/>
    </cofactor>
</comment>
<evidence type="ECO:0000256" key="3">
    <source>
        <dbReference type="ARBA" id="ARBA00022723"/>
    </source>
</evidence>
<feature type="binding site" evidence="7">
    <location>
        <position position="119"/>
    </location>
    <ligand>
        <name>[2Fe-2S] cluster</name>
        <dbReference type="ChEBI" id="CHEBI:190135"/>
    </ligand>
</feature>
<sequence length="159" mass="17872">MQKSKKRQQIFQKVKDAKREQLIPLLQEIQQTEGYISPDAVKELGQVLKIPASKIYGVATFYNQFRFKPIGKFHIQVCRGTACHVRGSANVMQTLEQEFNLKPGETTRDGLFSLEVVACLGACGLAPVVSINGEFHANMSGPKLVKLLRKLQRKETQKN</sequence>
<evidence type="ECO:0000313" key="8">
    <source>
        <dbReference type="EMBL" id="HHE54326.1"/>
    </source>
</evidence>
<organism evidence="8">
    <name type="scientific">Caldithrix abyssi</name>
    <dbReference type="NCBI Taxonomy" id="187145"/>
    <lineage>
        <taxon>Bacteria</taxon>
        <taxon>Pseudomonadati</taxon>
        <taxon>Calditrichota</taxon>
        <taxon>Calditrichia</taxon>
        <taxon>Calditrichales</taxon>
        <taxon>Calditrichaceae</taxon>
        <taxon>Caldithrix</taxon>
    </lineage>
</organism>
<accession>A0A7V5LIE3</accession>
<dbReference type="GO" id="GO:0051537">
    <property type="term" value="F:2 iron, 2 sulfur cluster binding"/>
    <property type="evidence" value="ECO:0007669"/>
    <property type="project" value="UniProtKB-KW"/>
</dbReference>
<dbReference type="PIRSF" id="PIRSF000216">
    <property type="entry name" value="NADH_DH_24kDa"/>
    <property type="match status" value="1"/>
</dbReference>
<dbReference type="PANTHER" id="PTHR43342:SF1">
    <property type="entry name" value="BIFURCATING [FEFE] HYDROGENASE GAMMA SUBUNIT"/>
    <property type="match status" value="1"/>
</dbReference>
<keyword evidence="2 7" id="KW-0001">2Fe-2S</keyword>
<dbReference type="Proteomes" id="UP000886111">
    <property type="component" value="Unassembled WGS sequence"/>
</dbReference>
<evidence type="ECO:0000256" key="5">
    <source>
        <dbReference type="ARBA" id="ARBA00023014"/>
    </source>
</evidence>
<reference evidence="8" key="1">
    <citation type="journal article" date="2020" name="mSystems">
        <title>Genome- and Community-Level Interaction Insights into Carbon Utilization and Element Cycling Functions of Hydrothermarchaeota in Hydrothermal Sediment.</title>
        <authorList>
            <person name="Zhou Z."/>
            <person name="Liu Y."/>
            <person name="Xu W."/>
            <person name="Pan J."/>
            <person name="Luo Z.H."/>
            <person name="Li M."/>
        </authorList>
    </citation>
    <scope>NUCLEOTIDE SEQUENCE [LARGE SCALE GENOMIC DNA]</scope>
    <source>
        <strain evidence="8">HyVt-76</strain>
    </source>
</reference>
<name>A0A7V5LIE3_CALAY</name>
<dbReference type="SUPFAM" id="SSF52833">
    <property type="entry name" value="Thioredoxin-like"/>
    <property type="match status" value="1"/>
</dbReference>
<dbReference type="AlphaFoldDB" id="A0A7V5LIE3"/>
<dbReference type="PANTHER" id="PTHR43342">
    <property type="entry name" value="NADH-QUINONE OXIDOREDUCTASE, E SUBUNIT"/>
    <property type="match status" value="1"/>
</dbReference>
<comment type="caution">
    <text evidence="8">The sequence shown here is derived from an EMBL/GenBank/DDBJ whole genome shotgun (WGS) entry which is preliminary data.</text>
</comment>
<dbReference type="EMBL" id="DRTD01000073">
    <property type="protein sequence ID" value="HHE54326.1"/>
    <property type="molecule type" value="Genomic_DNA"/>
</dbReference>
<evidence type="ECO:0000256" key="2">
    <source>
        <dbReference type="ARBA" id="ARBA00022714"/>
    </source>
</evidence>
<evidence type="ECO:0000256" key="6">
    <source>
        <dbReference type="ARBA" id="ARBA00034078"/>
    </source>
</evidence>
<evidence type="ECO:0000256" key="1">
    <source>
        <dbReference type="ARBA" id="ARBA00010643"/>
    </source>
</evidence>
<gene>
    <name evidence="8" type="primary">nuoE</name>
    <name evidence="8" type="ORF">ENL21_00990</name>
</gene>
<dbReference type="InterPro" id="IPR041921">
    <property type="entry name" value="NuoE_N"/>
</dbReference>
<evidence type="ECO:0000256" key="4">
    <source>
        <dbReference type="ARBA" id="ARBA00023004"/>
    </source>
</evidence>
<dbReference type="NCBIfam" id="TIGR01958">
    <property type="entry name" value="nuoE_fam"/>
    <property type="match status" value="1"/>
</dbReference>
<dbReference type="Pfam" id="PF01257">
    <property type="entry name" value="2Fe-2S_thioredx"/>
    <property type="match status" value="1"/>
</dbReference>
<dbReference type="InterPro" id="IPR036249">
    <property type="entry name" value="Thioredoxin-like_sf"/>
</dbReference>
<dbReference type="Gene3D" id="3.40.30.10">
    <property type="entry name" value="Glutaredoxin"/>
    <property type="match status" value="1"/>
</dbReference>
<dbReference type="GO" id="GO:0016491">
    <property type="term" value="F:oxidoreductase activity"/>
    <property type="evidence" value="ECO:0007669"/>
    <property type="project" value="UniProtKB-KW"/>
</dbReference>
<keyword evidence="3 7" id="KW-0479">Metal-binding</keyword>
<dbReference type="NCBIfam" id="NF005722">
    <property type="entry name" value="PRK07539.1-2"/>
    <property type="match status" value="1"/>
</dbReference>
<proteinExistence type="inferred from homology"/>
<comment type="similarity">
    <text evidence="1">Belongs to the complex I 24 kDa subunit family.</text>
</comment>
<protein>
    <submittedName>
        <fullName evidence="8">NADH-quinone oxidoreductase subunit NuoE</fullName>
        <ecNumber evidence="8">1.6.5.11</ecNumber>
    </submittedName>
</protein>
<dbReference type="GO" id="GO:0046872">
    <property type="term" value="F:metal ion binding"/>
    <property type="evidence" value="ECO:0007669"/>
    <property type="project" value="UniProtKB-KW"/>
</dbReference>
<keyword evidence="8" id="KW-0560">Oxidoreductase</keyword>
<feature type="binding site" evidence="7">
    <location>
        <position position="83"/>
    </location>
    <ligand>
        <name>[2Fe-2S] cluster</name>
        <dbReference type="ChEBI" id="CHEBI:190135"/>
    </ligand>
</feature>
<dbReference type="PROSITE" id="PS01099">
    <property type="entry name" value="COMPLEX1_24K"/>
    <property type="match status" value="1"/>
</dbReference>